<dbReference type="Proteomes" id="UP000233482">
    <property type="component" value="Unassembled WGS sequence"/>
</dbReference>
<evidence type="ECO:0000313" key="1">
    <source>
        <dbReference type="EMBL" id="PKE26155.1"/>
    </source>
</evidence>
<accession>A0A855GTN0</accession>
<dbReference type="AlphaFoldDB" id="A0A855GTN0"/>
<reference evidence="1 2" key="1">
    <citation type="submission" date="2017-12" db="EMBL/GenBank/DDBJ databases">
        <title>Genomics of Macrococcus caseolyticus.</title>
        <authorList>
            <person name="MacFadyen A.C."/>
            <person name="Paterson G.K."/>
        </authorList>
    </citation>
    <scope>NUCLEOTIDE SEQUENCE [LARGE SCALE GENOMIC DNA]</scope>
    <source>
        <strain evidence="1 2">5788_EF188</strain>
    </source>
</reference>
<comment type="caution">
    <text evidence="1">The sequence shown here is derived from an EMBL/GenBank/DDBJ whole genome shotgun (WGS) entry which is preliminary data.</text>
</comment>
<protein>
    <submittedName>
        <fullName evidence="1">Uncharacterized protein</fullName>
    </submittedName>
</protein>
<proteinExistence type="predicted"/>
<name>A0A855GTN0_9STAP</name>
<sequence>MRKYYYALASFDEDIKIYWVKSFSKRYAKFKLIKYIRRKHRPTGYEPPLKFIMYRYCKEEKPILIYKEMSLW</sequence>
<organism evidence="1 2">
    <name type="scientific">Macrococcoides caseolyticum</name>
    <dbReference type="NCBI Taxonomy" id="69966"/>
    <lineage>
        <taxon>Bacteria</taxon>
        <taxon>Bacillati</taxon>
        <taxon>Bacillota</taxon>
        <taxon>Bacilli</taxon>
        <taxon>Bacillales</taxon>
        <taxon>Staphylococcaceae</taxon>
        <taxon>Macrococcoides</taxon>
    </lineage>
</organism>
<dbReference type="EMBL" id="PIXC01000012">
    <property type="protein sequence ID" value="PKE26155.1"/>
    <property type="molecule type" value="Genomic_DNA"/>
</dbReference>
<evidence type="ECO:0000313" key="2">
    <source>
        <dbReference type="Proteomes" id="UP000233482"/>
    </source>
</evidence>
<gene>
    <name evidence="1" type="ORF">CW686_06505</name>
</gene>